<feature type="binding site" description="axial binding residue" evidence="13">
    <location>
        <position position="291"/>
    </location>
    <ligand>
        <name>heme</name>
        <dbReference type="ChEBI" id="CHEBI:30413"/>
    </ligand>
    <ligandPart>
        <name>Fe</name>
        <dbReference type="ChEBI" id="CHEBI:18248"/>
    </ligandPart>
</feature>
<accession>A0A2K8KBG5</accession>
<name>A0A2K8KBG5_9RHOB</name>
<evidence type="ECO:0000256" key="6">
    <source>
        <dbReference type="ARBA" id="ARBA00022989"/>
    </source>
</evidence>
<feature type="region of interest" description="Disordered" evidence="14">
    <location>
        <begin position="1"/>
        <end position="27"/>
    </location>
</feature>
<dbReference type="UniPathway" id="UPA00269">
    <property type="reaction ID" value="UER00713"/>
</dbReference>
<evidence type="ECO:0000256" key="9">
    <source>
        <dbReference type="ARBA" id="ARBA00023133"/>
    </source>
</evidence>
<evidence type="ECO:0000256" key="4">
    <source>
        <dbReference type="ARBA" id="ARBA00022692"/>
    </source>
</evidence>
<reference evidence="15 16" key="1">
    <citation type="submission" date="2017-11" db="EMBL/GenBank/DDBJ databases">
        <title>Revised Sequence and Annotation of the Rhodobaca barguzinensis strain alga05 Genome.</title>
        <authorList>
            <person name="Kopejtka K."/>
            <person name="Tomasch J.M."/>
            <person name="Bunk B."/>
            <person name="Koblizek M."/>
        </authorList>
    </citation>
    <scope>NUCLEOTIDE SEQUENCE [LARGE SCALE GENOMIC DNA]</scope>
    <source>
        <strain evidence="16">alga05</strain>
    </source>
</reference>
<dbReference type="InterPro" id="IPR003780">
    <property type="entry name" value="COX15/CtaA_fam"/>
</dbReference>
<evidence type="ECO:0000256" key="7">
    <source>
        <dbReference type="ARBA" id="ARBA00023002"/>
    </source>
</evidence>
<keyword evidence="8 13" id="KW-0408">Iron</keyword>
<dbReference type="Pfam" id="PF02628">
    <property type="entry name" value="COX15-CtaA"/>
    <property type="match status" value="1"/>
</dbReference>
<feature type="binding site" description="axial binding residue" evidence="13">
    <location>
        <position position="351"/>
    </location>
    <ligand>
        <name>heme</name>
        <dbReference type="ChEBI" id="CHEBI:30413"/>
    </ligand>
    <ligandPart>
        <name>Fe</name>
        <dbReference type="ChEBI" id="CHEBI:18248"/>
    </ligandPart>
</feature>
<feature type="transmembrane region" description="Helical" evidence="13">
    <location>
        <begin position="123"/>
        <end position="140"/>
    </location>
</feature>
<feature type="transmembrane region" description="Helical" evidence="13">
    <location>
        <begin position="225"/>
        <end position="249"/>
    </location>
</feature>
<evidence type="ECO:0000256" key="14">
    <source>
        <dbReference type="SAM" id="MobiDB-lite"/>
    </source>
</evidence>
<dbReference type="OrthoDB" id="9793156at2"/>
<organism evidence="15 16">
    <name type="scientific">Roseinatronobacter bogoriensis subsp. barguzinensis</name>
    <dbReference type="NCBI Taxonomy" id="441209"/>
    <lineage>
        <taxon>Bacteria</taxon>
        <taxon>Pseudomonadati</taxon>
        <taxon>Pseudomonadota</taxon>
        <taxon>Alphaproteobacteria</taxon>
        <taxon>Rhodobacterales</taxon>
        <taxon>Paracoccaceae</taxon>
        <taxon>Roseinatronobacter</taxon>
    </lineage>
</organism>
<comment type="pathway">
    <text evidence="11 13">Porphyrin-containing compound metabolism; heme A biosynthesis; heme A from heme O: step 1/1.</text>
</comment>
<dbReference type="GO" id="GO:0006784">
    <property type="term" value="P:heme A biosynthetic process"/>
    <property type="evidence" value="ECO:0007669"/>
    <property type="project" value="UniProtKB-UniRule"/>
</dbReference>
<comment type="similarity">
    <text evidence="13">Belongs to the COX15/CtaA family. Type 2 subfamily.</text>
</comment>
<comment type="subcellular location">
    <subcellularLocation>
        <location evidence="13">Cell membrane</location>
        <topology evidence="13">Multi-pass membrane protein</topology>
    </subcellularLocation>
    <subcellularLocation>
        <location evidence="2">Membrane</location>
        <topology evidence="2">Multi-pass membrane protein</topology>
    </subcellularLocation>
</comment>
<evidence type="ECO:0000256" key="8">
    <source>
        <dbReference type="ARBA" id="ARBA00023004"/>
    </source>
</evidence>
<dbReference type="AlphaFoldDB" id="A0A2K8KBG5"/>
<feature type="transmembrane region" description="Helical" evidence="13">
    <location>
        <begin position="349"/>
        <end position="369"/>
    </location>
</feature>
<dbReference type="GO" id="GO:0016653">
    <property type="term" value="F:oxidoreductase activity, acting on NAD(P)H, heme protein as acceptor"/>
    <property type="evidence" value="ECO:0007669"/>
    <property type="project" value="TreeGrafter"/>
</dbReference>
<dbReference type="PANTHER" id="PTHR23289:SF2">
    <property type="entry name" value="CYTOCHROME C OXIDASE ASSEMBLY PROTEIN COX15 HOMOLOG"/>
    <property type="match status" value="1"/>
</dbReference>
<dbReference type="NCBIfam" id="NF045570">
    <property type="entry name" value="HemSynCtaAAlphapr"/>
    <property type="match status" value="1"/>
</dbReference>
<comment type="cofactor">
    <cofactor evidence="1 13">
        <name>heme b</name>
        <dbReference type="ChEBI" id="CHEBI:60344"/>
    </cofactor>
</comment>
<dbReference type="HAMAP" id="MF_01665">
    <property type="entry name" value="HemeA_synth_type2"/>
    <property type="match status" value="1"/>
</dbReference>
<dbReference type="RefSeq" id="WP_071481261.1">
    <property type="nucleotide sequence ID" value="NZ_CP024899.1"/>
</dbReference>
<dbReference type="InterPro" id="IPR054616">
    <property type="entry name" value="HemA_synt_rhodobact"/>
</dbReference>
<dbReference type="PANTHER" id="PTHR23289">
    <property type="entry name" value="CYTOCHROME C OXIDASE ASSEMBLY PROTEIN COX15"/>
    <property type="match status" value="1"/>
</dbReference>
<feature type="transmembrane region" description="Helical" evidence="13">
    <location>
        <begin position="37"/>
        <end position="57"/>
    </location>
</feature>
<evidence type="ECO:0000256" key="5">
    <source>
        <dbReference type="ARBA" id="ARBA00022723"/>
    </source>
</evidence>
<dbReference type="GO" id="GO:0120547">
    <property type="term" value="F:heme A synthase activity"/>
    <property type="evidence" value="ECO:0007669"/>
    <property type="project" value="UniProtKB-EC"/>
</dbReference>
<keyword evidence="3 13" id="KW-1003">Cell membrane</keyword>
<keyword evidence="9 13" id="KW-0350">Heme biosynthesis</keyword>
<keyword evidence="16" id="KW-1185">Reference proteome</keyword>
<keyword evidence="5 13" id="KW-0479">Metal-binding</keyword>
<keyword evidence="10 13" id="KW-0472">Membrane</keyword>
<feature type="transmembrane region" description="Helical" evidence="13">
    <location>
        <begin position="182"/>
        <end position="205"/>
    </location>
</feature>
<keyword evidence="7 13" id="KW-0560">Oxidoreductase</keyword>
<feature type="transmembrane region" description="Helical" evidence="13">
    <location>
        <begin position="152"/>
        <end position="170"/>
    </location>
</feature>
<evidence type="ECO:0000256" key="10">
    <source>
        <dbReference type="ARBA" id="ARBA00023136"/>
    </source>
</evidence>
<evidence type="ECO:0000313" key="15">
    <source>
        <dbReference type="EMBL" id="ATX66782.1"/>
    </source>
</evidence>
<dbReference type="InterPro" id="IPR023754">
    <property type="entry name" value="HemeA_Synthase_type2"/>
</dbReference>
<evidence type="ECO:0000256" key="2">
    <source>
        <dbReference type="ARBA" id="ARBA00004141"/>
    </source>
</evidence>
<evidence type="ECO:0000256" key="1">
    <source>
        <dbReference type="ARBA" id="ARBA00001970"/>
    </source>
</evidence>
<feature type="compositionally biased region" description="Polar residues" evidence="14">
    <location>
        <begin position="13"/>
        <end position="22"/>
    </location>
</feature>
<dbReference type="Proteomes" id="UP000228948">
    <property type="component" value="Chromosome"/>
</dbReference>
<evidence type="ECO:0000256" key="11">
    <source>
        <dbReference type="ARBA" id="ARBA00044501"/>
    </source>
</evidence>
<comment type="subunit">
    <text evidence="13">Interacts with CtaB.</text>
</comment>
<dbReference type="KEGG" id="rbg:BG454_13920"/>
<comment type="catalytic activity">
    <reaction evidence="12">
        <text>Fe(II)-heme o + 2 A + H2O = Fe(II)-heme a + 2 AH2</text>
        <dbReference type="Rhea" id="RHEA:63388"/>
        <dbReference type="ChEBI" id="CHEBI:13193"/>
        <dbReference type="ChEBI" id="CHEBI:15377"/>
        <dbReference type="ChEBI" id="CHEBI:17499"/>
        <dbReference type="ChEBI" id="CHEBI:60530"/>
        <dbReference type="ChEBI" id="CHEBI:61715"/>
        <dbReference type="EC" id="1.17.99.9"/>
    </reaction>
    <physiologicalReaction direction="left-to-right" evidence="12">
        <dbReference type="Rhea" id="RHEA:63389"/>
    </physiologicalReaction>
</comment>
<dbReference type="EMBL" id="CP024899">
    <property type="protein sequence ID" value="ATX66782.1"/>
    <property type="molecule type" value="Genomic_DNA"/>
</dbReference>
<keyword evidence="6 13" id="KW-1133">Transmembrane helix</keyword>
<evidence type="ECO:0000256" key="13">
    <source>
        <dbReference type="HAMAP-Rule" id="MF_01665"/>
    </source>
</evidence>
<sequence>MARKRAIFEDVSDTSTPRTAPTTGVIDRHPKGARGAIRIWLMLLFALVCLMIVVGGMTRLTDSGLSITEWRPVTGSIPPLNAEMWQEEFEKYRQIDQYQLVNRGMTLDEFKIIYWWEWGHRQLGRVIGLVWGIGFLAFWLTKRIPTGWTPRLLMLGALGGVQGAIGWWMVASGLTEGMVAVASYRLAVHLGLAFVILGLIAWYTFLLNRPEAELIAARRAREGKLYSMSTGLMHFAFLQIILGALVAGIDAGRGYTDWPLMNGVFLPPELLAMQPLWMNFFENPATTQFIHRKAGYLLAIFALIAWLRGRKSSHSATRAAFNTMILIMGAQIALGIVTVMYGAPWQLGIAHQATAVLLWVVIIRARHLAQFPRFDSLRTKGATA</sequence>
<gene>
    <name evidence="13" type="primary">ctaA</name>
    <name evidence="15" type="ORF">BG454_13920</name>
</gene>
<evidence type="ECO:0000256" key="3">
    <source>
        <dbReference type="ARBA" id="ARBA00022475"/>
    </source>
</evidence>
<proteinExistence type="inferred from homology"/>
<dbReference type="EC" id="1.17.99.9" evidence="13"/>
<protein>
    <recommendedName>
        <fullName evidence="13">Heme A synthase</fullName>
        <shortName evidence="13">HAS</shortName>
        <ecNumber evidence="13">1.17.99.9</ecNumber>
    </recommendedName>
    <alternativeName>
        <fullName evidence="13">Cytochrome aa3-controlling protein</fullName>
    </alternativeName>
</protein>
<evidence type="ECO:0000256" key="12">
    <source>
        <dbReference type="ARBA" id="ARBA00048044"/>
    </source>
</evidence>
<evidence type="ECO:0000313" key="16">
    <source>
        <dbReference type="Proteomes" id="UP000228948"/>
    </source>
</evidence>
<dbReference type="GO" id="GO:0046872">
    <property type="term" value="F:metal ion binding"/>
    <property type="evidence" value="ECO:0007669"/>
    <property type="project" value="UniProtKB-KW"/>
</dbReference>
<comment type="function">
    <text evidence="13">Catalyzes the conversion of heme O to heme A by two successive hydroxylations of the methyl group at C8. The first hydroxylation forms heme I, the second hydroxylation results in an unstable dihydroxymethyl group, which spontaneously dehydrates, resulting in the formyl group of heme A.</text>
</comment>
<feature type="transmembrane region" description="Helical" evidence="13">
    <location>
        <begin position="289"/>
        <end position="307"/>
    </location>
</feature>
<dbReference type="STRING" id="441209.GCA_001870665_02566"/>
<feature type="transmembrane region" description="Helical" evidence="13">
    <location>
        <begin position="319"/>
        <end position="343"/>
    </location>
</feature>
<dbReference type="GO" id="GO:0005886">
    <property type="term" value="C:plasma membrane"/>
    <property type="evidence" value="ECO:0007669"/>
    <property type="project" value="UniProtKB-SubCell"/>
</dbReference>
<keyword evidence="4 13" id="KW-0812">Transmembrane</keyword>